<dbReference type="InParanoid" id="A0A066VJC9"/>
<feature type="region of interest" description="Disordered" evidence="1">
    <location>
        <begin position="1"/>
        <end position="21"/>
    </location>
</feature>
<dbReference type="EMBL" id="JMSN01000078">
    <property type="protein sequence ID" value="KDN41601.1"/>
    <property type="molecule type" value="Genomic_DNA"/>
</dbReference>
<feature type="domain" description="YCII-related" evidence="2">
    <location>
        <begin position="34"/>
        <end position="125"/>
    </location>
</feature>
<keyword evidence="4" id="KW-1185">Reference proteome</keyword>
<dbReference type="RefSeq" id="XP_013241769.1">
    <property type="nucleotide sequence ID" value="XM_013386315.1"/>
</dbReference>
<evidence type="ECO:0000313" key="4">
    <source>
        <dbReference type="Proteomes" id="UP000027361"/>
    </source>
</evidence>
<organism evidence="3 4">
    <name type="scientific">Tilletiaria anomala (strain ATCC 24038 / CBS 436.72 / UBC 951)</name>
    <dbReference type="NCBI Taxonomy" id="1037660"/>
    <lineage>
        <taxon>Eukaryota</taxon>
        <taxon>Fungi</taxon>
        <taxon>Dikarya</taxon>
        <taxon>Basidiomycota</taxon>
        <taxon>Ustilaginomycotina</taxon>
        <taxon>Exobasidiomycetes</taxon>
        <taxon>Georgefischeriales</taxon>
        <taxon>Tilletiariaceae</taxon>
        <taxon>Tilletiaria</taxon>
    </lineage>
</organism>
<dbReference type="InterPro" id="IPR011008">
    <property type="entry name" value="Dimeric_a/b-barrel"/>
</dbReference>
<dbReference type="OMA" id="VWNMDEF"/>
<dbReference type="GeneID" id="25264906"/>
<dbReference type="Pfam" id="PF03795">
    <property type="entry name" value="YCII"/>
    <property type="match status" value="1"/>
</dbReference>
<feature type="compositionally biased region" description="Low complexity" evidence="1">
    <location>
        <begin position="1"/>
        <end position="16"/>
    </location>
</feature>
<evidence type="ECO:0000256" key="1">
    <source>
        <dbReference type="SAM" id="MobiDB-lite"/>
    </source>
</evidence>
<dbReference type="Proteomes" id="UP000027361">
    <property type="component" value="Unassembled WGS sequence"/>
</dbReference>
<dbReference type="OrthoDB" id="5519740at2759"/>
<evidence type="ECO:0000313" key="3">
    <source>
        <dbReference type="EMBL" id="KDN41601.1"/>
    </source>
</evidence>
<dbReference type="Gene3D" id="3.30.70.1060">
    <property type="entry name" value="Dimeric alpha+beta barrel"/>
    <property type="match status" value="1"/>
</dbReference>
<dbReference type="SUPFAM" id="SSF54909">
    <property type="entry name" value="Dimeric alpha+beta barrel"/>
    <property type="match status" value="1"/>
</dbReference>
<dbReference type="AlphaFoldDB" id="A0A066VJC9"/>
<accession>A0A066VJC9</accession>
<reference evidence="3 4" key="1">
    <citation type="submission" date="2014-05" db="EMBL/GenBank/DDBJ databases">
        <title>Draft genome sequence of a rare smut relative, Tilletiaria anomala UBC 951.</title>
        <authorList>
            <consortium name="DOE Joint Genome Institute"/>
            <person name="Toome M."/>
            <person name="Kuo A."/>
            <person name="Henrissat B."/>
            <person name="Lipzen A."/>
            <person name="Tritt A."/>
            <person name="Yoshinaga Y."/>
            <person name="Zane M."/>
            <person name="Barry K."/>
            <person name="Grigoriev I.V."/>
            <person name="Spatafora J.W."/>
            <person name="Aimea M.C."/>
        </authorList>
    </citation>
    <scope>NUCLEOTIDE SEQUENCE [LARGE SCALE GENOMIC DNA]</scope>
    <source>
        <strain evidence="3 4">UBC 951</strain>
    </source>
</reference>
<proteinExistence type="predicted"/>
<gene>
    <name evidence="3" type="ORF">K437DRAFT_258196</name>
</gene>
<protein>
    <recommendedName>
        <fullName evidence="2">YCII-related domain-containing protein</fullName>
    </recommendedName>
</protein>
<name>A0A066VJC9_TILAU</name>
<comment type="caution">
    <text evidence="3">The sequence shown here is derived from an EMBL/GenBank/DDBJ whole genome shotgun (WGS) entry which is preliminary data.</text>
</comment>
<dbReference type="PANTHER" id="PTHR33606:SF3">
    <property type="entry name" value="PROTEIN YCII"/>
    <property type="match status" value="1"/>
</dbReference>
<dbReference type="PANTHER" id="PTHR33606">
    <property type="entry name" value="PROTEIN YCII"/>
    <property type="match status" value="1"/>
</dbReference>
<evidence type="ECO:0000259" key="2">
    <source>
        <dbReference type="Pfam" id="PF03795"/>
    </source>
</evidence>
<dbReference type="InterPro" id="IPR051807">
    <property type="entry name" value="Sec-metab_biosynth-assoc"/>
</dbReference>
<dbReference type="InterPro" id="IPR005545">
    <property type="entry name" value="YCII"/>
</dbReference>
<dbReference type="HOGENOM" id="CLU_110355_2_1_1"/>
<sequence length="142" mass="15448">MSSSAATSAADSGAPAWSDPLNAEAEQQGKLRRYLCILPDYNAAEALQRRLEVRQQHLDEAARGKKAGRIELGGALLSKDWDELDDSGPPSALCGSCLIVLAENITEARERIARDPYSKANVWDPAQIQVYPFLQAAQPQRG</sequence>